<feature type="signal peptide" evidence="1">
    <location>
        <begin position="1"/>
        <end position="17"/>
    </location>
</feature>
<dbReference type="EMBL" id="CAJOAY010000323">
    <property type="protein sequence ID" value="CAF3630453.1"/>
    <property type="molecule type" value="Genomic_DNA"/>
</dbReference>
<evidence type="ECO:0000313" key="2">
    <source>
        <dbReference type="EMBL" id="CAF1037263.1"/>
    </source>
</evidence>
<organism evidence="7 11">
    <name type="scientific">Adineta steineri</name>
    <dbReference type="NCBI Taxonomy" id="433720"/>
    <lineage>
        <taxon>Eukaryota</taxon>
        <taxon>Metazoa</taxon>
        <taxon>Spiralia</taxon>
        <taxon>Gnathifera</taxon>
        <taxon>Rotifera</taxon>
        <taxon>Eurotatoria</taxon>
        <taxon>Bdelloidea</taxon>
        <taxon>Adinetida</taxon>
        <taxon>Adinetidae</taxon>
        <taxon>Adineta</taxon>
    </lineage>
</organism>
<dbReference type="Proteomes" id="UP000663877">
    <property type="component" value="Unassembled WGS sequence"/>
</dbReference>
<dbReference type="EMBL" id="CAJNOI010000089">
    <property type="protein sequence ID" value="CAF1037263.1"/>
    <property type="molecule type" value="Genomic_DNA"/>
</dbReference>
<evidence type="ECO:0000313" key="8">
    <source>
        <dbReference type="EMBL" id="CAF3630453.1"/>
    </source>
</evidence>
<dbReference type="EMBL" id="CAJOBB010000458">
    <property type="protein sequence ID" value="CAF3684080.1"/>
    <property type="molecule type" value="Genomic_DNA"/>
</dbReference>
<proteinExistence type="predicted"/>
<reference evidence="7" key="1">
    <citation type="submission" date="2021-02" db="EMBL/GenBank/DDBJ databases">
        <authorList>
            <person name="Nowell W R."/>
        </authorList>
    </citation>
    <scope>NUCLEOTIDE SEQUENCE</scope>
</reference>
<dbReference type="EMBL" id="CAJNOM010000560">
    <property type="protein sequence ID" value="CAF1501036.1"/>
    <property type="molecule type" value="Genomic_DNA"/>
</dbReference>
<evidence type="ECO:0000313" key="5">
    <source>
        <dbReference type="EMBL" id="CAF1333033.1"/>
    </source>
</evidence>
<accession>A0A815TEP7</accession>
<evidence type="ECO:0000313" key="11">
    <source>
        <dbReference type="Proteomes" id="UP000663832"/>
    </source>
</evidence>
<sequence length="97" mass="11470">MLLLILALLISIPLVSPSYHIPKLGRYHTFLRIGKRHFTEPCIDSSLCSSNQQRIQTKCVILFNRNLCWPQLNQGKTMKEEDSRQYRHNNRIFRDNT</sequence>
<protein>
    <recommendedName>
        <fullName evidence="12">Secreted protein</fullName>
    </recommendedName>
</protein>
<name>A0A815TEP7_9BILA</name>
<dbReference type="Proteomes" id="UP000663881">
    <property type="component" value="Unassembled WGS sequence"/>
</dbReference>
<keyword evidence="1" id="KW-0732">Signal</keyword>
<dbReference type="OrthoDB" id="10006811at2759"/>
<dbReference type="Proteomes" id="UP000663868">
    <property type="component" value="Unassembled WGS sequence"/>
</dbReference>
<dbReference type="EMBL" id="CAJNOM010000558">
    <property type="protein sequence ID" value="CAF1499997.1"/>
    <property type="molecule type" value="Genomic_DNA"/>
</dbReference>
<gene>
    <name evidence="2" type="ORF">BJG266_LOCUS17864</name>
    <name evidence="4" type="ORF">IZO911_LOCUS34886</name>
    <name evidence="3" type="ORF">JYZ213_LOCUS31301</name>
    <name evidence="9" type="ORF">KXQ929_LOCUS9877</name>
    <name evidence="8" type="ORF">OKA104_LOCUS8100</name>
    <name evidence="10" type="ORF">OXD698_LOCUS15347</name>
    <name evidence="6" type="ORF">QVE165_LOCUS43442</name>
    <name evidence="7" type="ORF">QVE165_LOCUS43505</name>
    <name evidence="5" type="ORF">VCS650_LOCUS32793</name>
</gene>
<evidence type="ECO:0000256" key="1">
    <source>
        <dbReference type="SAM" id="SignalP"/>
    </source>
</evidence>
<comment type="caution">
    <text evidence="7">The sequence shown here is derived from an EMBL/GenBank/DDBJ whole genome shotgun (WGS) entry which is preliminary data.</text>
</comment>
<feature type="chain" id="PRO_5036228823" description="Secreted protein" evidence="1">
    <location>
        <begin position="18"/>
        <end position="97"/>
    </location>
</feature>
<evidence type="ECO:0000313" key="9">
    <source>
        <dbReference type="EMBL" id="CAF3684080.1"/>
    </source>
</evidence>
<dbReference type="Proteomes" id="UP000663891">
    <property type="component" value="Unassembled WGS sequence"/>
</dbReference>
<dbReference type="AlphaFoldDB" id="A0A815TEP7"/>
<evidence type="ECO:0000313" key="6">
    <source>
        <dbReference type="EMBL" id="CAF1499997.1"/>
    </source>
</evidence>
<dbReference type="Proteomes" id="UP000663845">
    <property type="component" value="Unassembled WGS sequence"/>
</dbReference>
<evidence type="ECO:0000313" key="10">
    <source>
        <dbReference type="EMBL" id="CAF3749117.1"/>
    </source>
</evidence>
<keyword evidence="11" id="KW-1185">Reference proteome</keyword>
<dbReference type="EMBL" id="CAJNON010000610">
    <property type="protein sequence ID" value="CAF1333033.1"/>
    <property type="molecule type" value="Genomic_DNA"/>
</dbReference>
<dbReference type="EMBL" id="CAJNOE010000711">
    <property type="protein sequence ID" value="CAF1316195.1"/>
    <property type="molecule type" value="Genomic_DNA"/>
</dbReference>
<dbReference type="Proteomes" id="UP000663860">
    <property type="component" value="Unassembled WGS sequence"/>
</dbReference>
<evidence type="ECO:0000313" key="3">
    <source>
        <dbReference type="EMBL" id="CAF1282263.1"/>
    </source>
</evidence>
<evidence type="ECO:0000313" key="4">
    <source>
        <dbReference type="EMBL" id="CAF1316195.1"/>
    </source>
</evidence>
<evidence type="ECO:0000313" key="7">
    <source>
        <dbReference type="EMBL" id="CAF1501036.1"/>
    </source>
</evidence>
<dbReference type="Proteomes" id="UP000663844">
    <property type="component" value="Unassembled WGS sequence"/>
</dbReference>
<dbReference type="Proteomes" id="UP000663832">
    <property type="component" value="Unassembled WGS sequence"/>
</dbReference>
<dbReference type="EMBL" id="CAJNOG010000524">
    <property type="protein sequence ID" value="CAF1282263.1"/>
    <property type="molecule type" value="Genomic_DNA"/>
</dbReference>
<dbReference type="EMBL" id="CAJOAZ010001008">
    <property type="protein sequence ID" value="CAF3749117.1"/>
    <property type="molecule type" value="Genomic_DNA"/>
</dbReference>
<evidence type="ECO:0008006" key="12">
    <source>
        <dbReference type="Google" id="ProtNLM"/>
    </source>
</evidence>